<dbReference type="RefSeq" id="WP_223115958.1">
    <property type="nucleotide sequence ID" value="NZ_CP022579.1"/>
</dbReference>
<evidence type="ECO:0000256" key="1">
    <source>
        <dbReference type="ARBA" id="ARBA00022676"/>
    </source>
</evidence>
<accession>A0A5C1EDI2</accession>
<reference evidence="3 4" key="1">
    <citation type="submission" date="2017-07" db="EMBL/GenBank/DDBJ databases">
        <title>Complete genome sequence of Oryzomicrobium terrae TPP412.</title>
        <authorList>
            <person name="Chiu L.-W."/>
            <person name="Lo K.-J."/>
            <person name="Tsai Y.-M."/>
            <person name="Lin S.-S."/>
            <person name="Kuo C.-H."/>
            <person name="Liu C.-T."/>
        </authorList>
    </citation>
    <scope>NUCLEOTIDE SEQUENCE [LARGE SCALE GENOMIC DNA]</scope>
    <source>
        <strain evidence="3 4">TPP412</strain>
    </source>
</reference>
<dbReference type="GO" id="GO:0009244">
    <property type="term" value="P:lipopolysaccharide core region biosynthetic process"/>
    <property type="evidence" value="ECO:0007669"/>
    <property type="project" value="TreeGrafter"/>
</dbReference>
<keyword evidence="1" id="KW-0328">Glycosyltransferase</keyword>
<dbReference type="PANTHER" id="PTHR30160">
    <property type="entry name" value="TETRAACYLDISACCHARIDE 4'-KINASE-RELATED"/>
    <property type="match status" value="1"/>
</dbReference>
<dbReference type="AlphaFoldDB" id="A0A5C1EDI2"/>
<dbReference type="InterPro" id="IPR002201">
    <property type="entry name" value="Glyco_trans_9"/>
</dbReference>
<name>A0A5C1EDI2_9RHOO</name>
<dbReference type="InterPro" id="IPR051199">
    <property type="entry name" value="LPS_LOS_Heptosyltrfase"/>
</dbReference>
<evidence type="ECO:0008006" key="5">
    <source>
        <dbReference type="Google" id="ProtNLM"/>
    </source>
</evidence>
<keyword evidence="2" id="KW-0808">Transferase</keyword>
<dbReference type="PANTHER" id="PTHR30160:SF1">
    <property type="entry name" value="LIPOPOLYSACCHARIDE 1,2-N-ACETYLGLUCOSAMINETRANSFERASE-RELATED"/>
    <property type="match status" value="1"/>
</dbReference>
<dbReference type="Gene3D" id="3.40.50.2000">
    <property type="entry name" value="Glycogen Phosphorylase B"/>
    <property type="match status" value="2"/>
</dbReference>
<protein>
    <recommendedName>
        <fullName evidence="5">Glycosyltransferase family 9 protein</fullName>
    </recommendedName>
</protein>
<dbReference type="Proteomes" id="UP000323671">
    <property type="component" value="Chromosome"/>
</dbReference>
<keyword evidence="4" id="KW-1185">Reference proteome</keyword>
<dbReference type="Pfam" id="PF01075">
    <property type="entry name" value="Glyco_transf_9"/>
    <property type="match status" value="1"/>
</dbReference>
<sequence length="355" mass="38322">MRNESLKILVIRRDNIGDLICTTPLFAALRQRYPDAYLAALVNSYNAPAIAGNPHLDAIHAYTKGKHAEGETVLGAYWRRAKLLLALRQQRFDYVVLASAGYAKRALGLARIIKPRHVVGFVTDPAQLPTLDVAIEHGSGKSLHETEDMFRLLAPLGVAAPIPPLHVVPDEDVARSLRTALPEALRSGQGPLVALHISARKPPQRWPVENFAALARRLHAEHGARFLLFWSPGDEKNPFHPGDDGKAAHLQELMAGLPVAPVRTEHLSELIAGLSLADAVVCSDGGAMHVAAGLGKPIVCFFGNSDANRWHPWGVPYQVLQTPSHNVVDITPEVAAEAFASLLRTAGATPVTVAV</sequence>
<dbReference type="GO" id="GO:0008713">
    <property type="term" value="F:ADP-heptose-lipopolysaccharide heptosyltransferase activity"/>
    <property type="evidence" value="ECO:0007669"/>
    <property type="project" value="TreeGrafter"/>
</dbReference>
<gene>
    <name evidence="3" type="ORF">OTERR_28720</name>
</gene>
<evidence type="ECO:0000313" key="4">
    <source>
        <dbReference type="Proteomes" id="UP000323671"/>
    </source>
</evidence>
<proteinExistence type="predicted"/>
<evidence type="ECO:0000256" key="2">
    <source>
        <dbReference type="ARBA" id="ARBA00022679"/>
    </source>
</evidence>
<dbReference type="EMBL" id="CP022579">
    <property type="protein sequence ID" value="QEL66348.1"/>
    <property type="molecule type" value="Genomic_DNA"/>
</dbReference>
<organism evidence="3 4">
    <name type="scientific">Oryzomicrobium terrae</name>
    <dbReference type="NCBI Taxonomy" id="1735038"/>
    <lineage>
        <taxon>Bacteria</taxon>
        <taxon>Pseudomonadati</taxon>
        <taxon>Pseudomonadota</taxon>
        <taxon>Betaproteobacteria</taxon>
        <taxon>Rhodocyclales</taxon>
        <taxon>Rhodocyclaceae</taxon>
        <taxon>Oryzomicrobium</taxon>
    </lineage>
</organism>
<dbReference type="GO" id="GO:0005829">
    <property type="term" value="C:cytosol"/>
    <property type="evidence" value="ECO:0007669"/>
    <property type="project" value="TreeGrafter"/>
</dbReference>
<evidence type="ECO:0000313" key="3">
    <source>
        <dbReference type="EMBL" id="QEL66348.1"/>
    </source>
</evidence>
<dbReference type="CDD" id="cd03789">
    <property type="entry name" value="GT9_LPS_heptosyltransferase"/>
    <property type="match status" value="1"/>
</dbReference>
<dbReference type="SUPFAM" id="SSF53756">
    <property type="entry name" value="UDP-Glycosyltransferase/glycogen phosphorylase"/>
    <property type="match status" value="1"/>
</dbReference>
<dbReference type="KEGG" id="otr:OTERR_28720"/>